<evidence type="ECO:0000313" key="3">
    <source>
        <dbReference type="Proteomes" id="UP000235145"/>
    </source>
</evidence>
<accession>A0A9R1WWQ5</accession>
<dbReference type="AlphaFoldDB" id="A0A9R1WWQ5"/>
<proteinExistence type="predicted"/>
<dbReference type="EMBL" id="NBSK02000008">
    <property type="protein sequence ID" value="KAJ0189384.1"/>
    <property type="molecule type" value="Genomic_DNA"/>
</dbReference>
<dbReference type="SUPFAM" id="SSF53474">
    <property type="entry name" value="alpha/beta-Hydrolases"/>
    <property type="match status" value="1"/>
</dbReference>
<feature type="region of interest" description="Disordered" evidence="1">
    <location>
        <begin position="1"/>
        <end position="23"/>
    </location>
</feature>
<dbReference type="Proteomes" id="UP000235145">
    <property type="component" value="Unassembled WGS sequence"/>
</dbReference>
<protein>
    <submittedName>
        <fullName evidence="2">Uncharacterized protein</fullName>
    </submittedName>
</protein>
<evidence type="ECO:0000256" key="1">
    <source>
        <dbReference type="SAM" id="MobiDB-lite"/>
    </source>
</evidence>
<name>A0A9R1WWQ5_LACSA</name>
<dbReference type="Gene3D" id="3.40.50.1820">
    <property type="entry name" value="alpha/beta hydrolase"/>
    <property type="match status" value="1"/>
</dbReference>
<dbReference type="PANTHER" id="PTHR47381:SF3">
    <property type="entry name" value="ALPHA_BETA-HYDROLASES SUPERFAMILY PROTEIN"/>
    <property type="match status" value="1"/>
</dbReference>
<dbReference type="InterPro" id="IPR029058">
    <property type="entry name" value="AB_hydrolase_fold"/>
</dbReference>
<feature type="compositionally biased region" description="Basic residues" evidence="1">
    <location>
        <begin position="1"/>
        <end position="10"/>
    </location>
</feature>
<gene>
    <name evidence="2" type="ORF">LSAT_V11C800430130</name>
</gene>
<organism evidence="2 3">
    <name type="scientific">Lactuca sativa</name>
    <name type="common">Garden lettuce</name>
    <dbReference type="NCBI Taxonomy" id="4236"/>
    <lineage>
        <taxon>Eukaryota</taxon>
        <taxon>Viridiplantae</taxon>
        <taxon>Streptophyta</taxon>
        <taxon>Embryophyta</taxon>
        <taxon>Tracheophyta</taxon>
        <taxon>Spermatophyta</taxon>
        <taxon>Magnoliopsida</taxon>
        <taxon>eudicotyledons</taxon>
        <taxon>Gunneridae</taxon>
        <taxon>Pentapetalae</taxon>
        <taxon>asterids</taxon>
        <taxon>campanulids</taxon>
        <taxon>Asterales</taxon>
        <taxon>Asteraceae</taxon>
        <taxon>Cichorioideae</taxon>
        <taxon>Cichorieae</taxon>
        <taxon>Lactucinae</taxon>
        <taxon>Lactuca</taxon>
    </lineage>
</organism>
<comment type="caution">
    <text evidence="2">The sequence shown here is derived from an EMBL/GenBank/DDBJ whole genome shotgun (WGS) entry which is preliminary data.</text>
</comment>
<reference evidence="2 3" key="1">
    <citation type="journal article" date="2017" name="Nat. Commun.">
        <title>Genome assembly with in vitro proximity ligation data and whole-genome triplication in lettuce.</title>
        <authorList>
            <person name="Reyes-Chin-Wo S."/>
            <person name="Wang Z."/>
            <person name="Yang X."/>
            <person name="Kozik A."/>
            <person name="Arikit S."/>
            <person name="Song C."/>
            <person name="Xia L."/>
            <person name="Froenicke L."/>
            <person name="Lavelle D.O."/>
            <person name="Truco M.J."/>
            <person name="Xia R."/>
            <person name="Zhu S."/>
            <person name="Xu C."/>
            <person name="Xu H."/>
            <person name="Xu X."/>
            <person name="Cox K."/>
            <person name="Korf I."/>
            <person name="Meyers B.C."/>
            <person name="Michelmore R.W."/>
        </authorList>
    </citation>
    <scope>NUCLEOTIDE SEQUENCE [LARGE SCALE GENOMIC DNA]</scope>
    <source>
        <strain evidence="3">cv. Salinas</strain>
        <tissue evidence="2">Seedlings</tissue>
    </source>
</reference>
<dbReference type="PANTHER" id="PTHR47381">
    <property type="entry name" value="ALPHA/BETA-HYDROLASES SUPERFAMILY PROTEIN"/>
    <property type="match status" value="1"/>
</dbReference>
<sequence length="117" mass="13458">MNSARPRHLARSSNVSETWPNPKPALKGLRFTLVLVRSLWPCRACLRKRITSILWHWQMVWDLLNLVNSLTKRYDIDHSKTGIVGISLEGMHAWFAAFVDIHYLGIVSFVDLMGLNT</sequence>
<evidence type="ECO:0000313" key="2">
    <source>
        <dbReference type="EMBL" id="KAJ0189384.1"/>
    </source>
</evidence>
<keyword evidence="3" id="KW-1185">Reference proteome</keyword>